<dbReference type="Gramene" id="RZC74434">
    <property type="protein sequence ID" value="RZC74434"/>
    <property type="gene ID" value="C5167_049908"/>
</dbReference>
<organism evidence="2 3">
    <name type="scientific">Papaver somniferum</name>
    <name type="common">Opium poppy</name>
    <dbReference type="NCBI Taxonomy" id="3469"/>
    <lineage>
        <taxon>Eukaryota</taxon>
        <taxon>Viridiplantae</taxon>
        <taxon>Streptophyta</taxon>
        <taxon>Embryophyta</taxon>
        <taxon>Tracheophyta</taxon>
        <taxon>Spermatophyta</taxon>
        <taxon>Magnoliopsida</taxon>
        <taxon>Ranunculales</taxon>
        <taxon>Papaveraceae</taxon>
        <taxon>Papaveroideae</taxon>
        <taxon>Papaver</taxon>
    </lineage>
</organism>
<feature type="transmembrane region" description="Helical" evidence="1">
    <location>
        <begin position="69"/>
        <end position="86"/>
    </location>
</feature>
<proteinExistence type="predicted"/>
<keyword evidence="1" id="KW-0472">Membrane</keyword>
<evidence type="ECO:0000313" key="2">
    <source>
        <dbReference type="EMBL" id="RZC74434.1"/>
    </source>
</evidence>
<keyword evidence="3" id="KW-1185">Reference proteome</keyword>
<keyword evidence="1" id="KW-1133">Transmembrane helix</keyword>
<sequence length="114" mass="12651">MALTRIRIRASDSRERCAGLVDGRVDISQSPRGVSIMVGFLLFDGYAIYSTLHFSSAVSFVVRRKDFKSIVFACLIVCIQVVSWLGENLLEMVSRPVLAVLRGFKGYIFKGGSK</sequence>
<protein>
    <submittedName>
        <fullName evidence="2">Uncharacterized protein</fullName>
    </submittedName>
</protein>
<evidence type="ECO:0000313" key="3">
    <source>
        <dbReference type="Proteomes" id="UP000316621"/>
    </source>
</evidence>
<name>A0A4Y7KM52_PAPSO</name>
<reference evidence="2 3" key="1">
    <citation type="journal article" date="2018" name="Science">
        <title>The opium poppy genome and morphinan production.</title>
        <authorList>
            <person name="Guo L."/>
            <person name="Winzer T."/>
            <person name="Yang X."/>
            <person name="Li Y."/>
            <person name="Ning Z."/>
            <person name="He Z."/>
            <person name="Teodor R."/>
            <person name="Lu Y."/>
            <person name="Bowser T.A."/>
            <person name="Graham I.A."/>
            <person name="Ye K."/>
        </authorList>
    </citation>
    <scope>NUCLEOTIDE SEQUENCE [LARGE SCALE GENOMIC DNA]</scope>
    <source>
        <strain evidence="3">cv. HN1</strain>
        <tissue evidence="2">Leaves</tissue>
    </source>
</reference>
<dbReference type="Proteomes" id="UP000316621">
    <property type="component" value="Chromosome 8"/>
</dbReference>
<evidence type="ECO:0000256" key="1">
    <source>
        <dbReference type="SAM" id="Phobius"/>
    </source>
</evidence>
<gene>
    <name evidence="2" type="ORF">C5167_049908</name>
</gene>
<dbReference type="EMBL" id="CM010722">
    <property type="protein sequence ID" value="RZC74434.1"/>
    <property type="molecule type" value="Genomic_DNA"/>
</dbReference>
<feature type="transmembrane region" description="Helical" evidence="1">
    <location>
        <begin position="36"/>
        <end position="62"/>
    </location>
</feature>
<keyword evidence="1" id="KW-0812">Transmembrane</keyword>
<dbReference type="AlphaFoldDB" id="A0A4Y7KM52"/>
<accession>A0A4Y7KM52</accession>